<organism evidence="3 4">
    <name type="scientific">Sphingomonas cynarae</name>
    <dbReference type="NCBI Taxonomy" id="930197"/>
    <lineage>
        <taxon>Bacteria</taxon>
        <taxon>Pseudomonadati</taxon>
        <taxon>Pseudomonadota</taxon>
        <taxon>Alphaproteobacteria</taxon>
        <taxon>Sphingomonadales</taxon>
        <taxon>Sphingomonadaceae</taxon>
        <taxon>Sphingomonas</taxon>
    </lineage>
</organism>
<keyword evidence="1" id="KW-1133">Transmembrane helix</keyword>
<accession>A0ABP7DAT3</accession>
<sequence>MIFRPLLAGATLSERLVASVGAMIAIALTIVVCAGLPLAMADLPIIVAPLGASAVLVFAVPASPLAQPWPVVGGNVISTLVGVAVFNTVSDTTIAAGVAVGAAILVMSLCRCLHPPGGAAALTAVIGSQGIHAAGYAFAFAPVGINSIALVSIAMFVHRATARNYPHEPVVAPAAPGPSRFDPSDLDAALADMHESFDIARDDLDALLAHAERHAMIRSAGRAAADRRP</sequence>
<protein>
    <recommendedName>
        <fullName evidence="2">HPP transmembrane region domain-containing protein</fullName>
    </recommendedName>
</protein>
<dbReference type="RefSeq" id="WP_344692380.1">
    <property type="nucleotide sequence ID" value="NZ_BAABBF010000002.1"/>
</dbReference>
<keyword evidence="1" id="KW-0472">Membrane</keyword>
<dbReference type="PANTHER" id="PTHR33741">
    <property type="entry name" value="TRANSMEMBRANE PROTEIN DDB_G0269096-RELATED"/>
    <property type="match status" value="1"/>
</dbReference>
<evidence type="ECO:0000259" key="2">
    <source>
        <dbReference type="Pfam" id="PF04982"/>
    </source>
</evidence>
<gene>
    <name evidence="3" type="ORF">GCM10022268_11090</name>
</gene>
<dbReference type="Pfam" id="PF04982">
    <property type="entry name" value="TM_HPP"/>
    <property type="match status" value="1"/>
</dbReference>
<proteinExistence type="predicted"/>
<name>A0ABP7DAT3_9SPHN</name>
<feature type="transmembrane region" description="Helical" evidence="1">
    <location>
        <begin position="134"/>
        <end position="157"/>
    </location>
</feature>
<comment type="caution">
    <text evidence="3">The sequence shown here is derived from an EMBL/GenBank/DDBJ whole genome shotgun (WGS) entry which is preliminary data.</text>
</comment>
<dbReference type="InterPro" id="IPR058581">
    <property type="entry name" value="TM_HPP"/>
</dbReference>
<feature type="transmembrane region" description="Helical" evidence="1">
    <location>
        <begin position="93"/>
        <end position="114"/>
    </location>
</feature>
<dbReference type="InterPro" id="IPR007065">
    <property type="entry name" value="HPP"/>
</dbReference>
<keyword evidence="4" id="KW-1185">Reference proteome</keyword>
<evidence type="ECO:0000313" key="3">
    <source>
        <dbReference type="EMBL" id="GAA3703186.1"/>
    </source>
</evidence>
<feature type="transmembrane region" description="Helical" evidence="1">
    <location>
        <begin position="16"/>
        <end position="36"/>
    </location>
</feature>
<dbReference type="EMBL" id="BAABBF010000002">
    <property type="protein sequence ID" value="GAA3703186.1"/>
    <property type="molecule type" value="Genomic_DNA"/>
</dbReference>
<dbReference type="PANTHER" id="PTHR33741:SF5">
    <property type="entry name" value="TRANSMEMBRANE PROTEIN DDB_G0269096-RELATED"/>
    <property type="match status" value="1"/>
</dbReference>
<evidence type="ECO:0000256" key="1">
    <source>
        <dbReference type="SAM" id="Phobius"/>
    </source>
</evidence>
<feature type="domain" description="HPP transmembrane region" evidence="2">
    <location>
        <begin position="11"/>
        <end position="166"/>
    </location>
</feature>
<reference evidence="4" key="1">
    <citation type="journal article" date="2019" name="Int. J. Syst. Evol. Microbiol.">
        <title>The Global Catalogue of Microorganisms (GCM) 10K type strain sequencing project: providing services to taxonomists for standard genome sequencing and annotation.</title>
        <authorList>
            <consortium name="The Broad Institute Genomics Platform"/>
            <consortium name="The Broad Institute Genome Sequencing Center for Infectious Disease"/>
            <person name="Wu L."/>
            <person name="Ma J."/>
        </authorList>
    </citation>
    <scope>NUCLEOTIDE SEQUENCE [LARGE SCALE GENOMIC DNA]</scope>
    <source>
        <strain evidence="4">JCM 17498</strain>
    </source>
</reference>
<dbReference type="Proteomes" id="UP001500523">
    <property type="component" value="Unassembled WGS sequence"/>
</dbReference>
<feature type="transmembrane region" description="Helical" evidence="1">
    <location>
        <begin position="68"/>
        <end position="86"/>
    </location>
</feature>
<feature type="transmembrane region" description="Helical" evidence="1">
    <location>
        <begin position="43"/>
        <end position="62"/>
    </location>
</feature>
<keyword evidence="1" id="KW-0812">Transmembrane</keyword>
<evidence type="ECO:0000313" key="4">
    <source>
        <dbReference type="Proteomes" id="UP001500523"/>
    </source>
</evidence>